<keyword evidence="2" id="KW-0732">Signal</keyword>
<protein>
    <submittedName>
        <fullName evidence="3">Uncharacterized protein</fullName>
    </submittedName>
</protein>
<dbReference type="RefSeq" id="WP_189715019.1">
    <property type="nucleotide sequence ID" value="NZ_BMSA01000021.1"/>
</dbReference>
<keyword evidence="4" id="KW-1185">Reference proteome</keyword>
<accession>A0A918LZ66</accession>
<evidence type="ECO:0000256" key="1">
    <source>
        <dbReference type="SAM" id="MobiDB-lite"/>
    </source>
</evidence>
<comment type="caution">
    <text evidence="3">The sequence shown here is derived from an EMBL/GenBank/DDBJ whole genome shotgun (WGS) entry which is preliminary data.</text>
</comment>
<dbReference type="AlphaFoldDB" id="A0A918LZ66"/>
<reference evidence="3" key="1">
    <citation type="journal article" date="2014" name="Int. J. Syst. Evol. Microbiol.">
        <title>Complete genome sequence of Corynebacterium casei LMG S-19264T (=DSM 44701T), isolated from a smear-ripened cheese.</title>
        <authorList>
            <consortium name="US DOE Joint Genome Institute (JGI-PGF)"/>
            <person name="Walter F."/>
            <person name="Albersmeier A."/>
            <person name="Kalinowski J."/>
            <person name="Ruckert C."/>
        </authorList>
    </citation>
    <scope>NUCLEOTIDE SEQUENCE</scope>
    <source>
        <strain evidence="3">JCM 4125</strain>
    </source>
</reference>
<evidence type="ECO:0000256" key="2">
    <source>
        <dbReference type="SAM" id="SignalP"/>
    </source>
</evidence>
<reference evidence="3" key="2">
    <citation type="submission" date="2020-09" db="EMBL/GenBank/DDBJ databases">
        <authorList>
            <person name="Sun Q."/>
            <person name="Ohkuma M."/>
        </authorList>
    </citation>
    <scope>NUCLEOTIDE SEQUENCE</scope>
    <source>
        <strain evidence="3">JCM 4125</strain>
    </source>
</reference>
<proteinExistence type="predicted"/>
<feature type="chain" id="PRO_5039246744" evidence="2">
    <location>
        <begin position="34"/>
        <end position="57"/>
    </location>
</feature>
<feature type="compositionally biased region" description="Low complexity" evidence="1">
    <location>
        <begin position="36"/>
        <end position="50"/>
    </location>
</feature>
<sequence>MPGPPSARSGRPSTPFVRALTAAVLATAALVIAANTGPAPATETSPATPAVQQAEGR</sequence>
<organism evidence="3 4">
    <name type="scientific">Streptomyces phaeofaciens</name>
    <dbReference type="NCBI Taxonomy" id="68254"/>
    <lineage>
        <taxon>Bacteria</taxon>
        <taxon>Bacillati</taxon>
        <taxon>Actinomycetota</taxon>
        <taxon>Actinomycetes</taxon>
        <taxon>Kitasatosporales</taxon>
        <taxon>Streptomycetaceae</taxon>
        <taxon>Streptomyces</taxon>
    </lineage>
</organism>
<gene>
    <name evidence="3" type="ORF">GCM10010226_61430</name>
</gene>
<dbReference type="EMBL" id="BMSA01000021">
    <property type="protein sequence ID" value="GGT75052.1"/>
    <property type="molecule type" value="Genomic_DNA"/>
</dbReference>
<feature type="signal peptide" evidence="2">
    <location>
        <begin position="1"/>
        <end position="33"/>
    </location>
</feature>
<feature type="region of interest" description="Disordered" evidence="1">
    <location>
        <begin position="36"/>
        <end position="57"/>
    </location>
</feature>
<evidence type="ECO:0000313" key="4">
    <source>
        <dbReference type="Proteomes" id="UP000646776"/>
    </source>
</evidence>
<dbReference type="Proteomes" id="UP000646776">
    <property type="component" value="Unassembled WGS sequence"/>
</dbReference>
<evidence type="ECO:0000313" key="3">
    <source>
        <dbReference type="EMBL" id="GGT75052.1"/>
    </source>
</evidence>
<name>A0A918LZ66_9ACTN</name>